<dbReference type="PRINTS" id="PR01046">
    <property type="entry name" value="TRNASYNTHPRO"/>
</dbReference>
<organism evidence="11 12">
    <name type="scientific">Ceratocystis pirilliformis</name>
    <dbReference type="NCBI Taxonomy" id="259994"/>
    <lineage>
        <taxon>Eukaryota</taxon>
        <taxon>Fungi</taxon>
        <taxon>Dikarya</taxon>
        <taxon>Ascomycota</taxon>
        <taxon>Pezizomycotina</taxon>
        <taxon>Sordariomycetes</taxon>
        <taxon>Hypocreomycetidae</taxon>
        <taxon>Microascales</taxon>
        <taxon>Ceratocystidaceae</taxon>
        <taxon>Ceratocystis</taxon>
    </lineage>
</organism>
<feature type="domain" description="Aminoacyl-transfer RNA synthetases class-II family profile" evidence="10">
    <location>
        <begin position="89"/>
        <end position="512"/>
    </location>
</feature>
<keyword evidence="7" id="KW-0030">Aminoacyl-tRNA synthetase</keyword>
<dbReference type="InterPro" id="IPR045864">
    <property type="entry name" value="aa-tRNA-synth_II/BPL/LPL"/>
</dbReference>
<sequence>MAFGSLFAAVRRHELVAQHKAAVPLFGLCSQIRAHSSSQIAVRNNLSNIWVPTGGITEASGDTSGHIQLLKAGYLRQSTLGMFHMLPLGLRVQKKIEALLDIYMQSVGGTRLGMSTISSKELWVKSGRYQAMAAEAFQLQDRKESAYLLGPTHEEEMTNLVAKTVKSYKDLPLRLYQITNKYRDELRPRNGLLRGREFFMKDMYSFDIDTASALKTYEEVRSAYAQFFSHLKMPFLVAEASTGDMGGSLSHEFHIESSLGEDTVISCSSCDYLVNDELAEARLPQSKENTASQIDHNDIRVWRGITKDRNTLVNAWYASPDSDATSRVNHHAIKSLIPDLDPSIEDAVPFWSKALEKTSNGGQTSSAIRVVNLVDFRIGDSFISQLNHQMALPESLRSTKTVFTSEIITSPANSSATAPLNLLRVQSGDNCPRCTSGHLRLFNTLELGHTFHLGTRYSDPLGATVNLPAVVSPSGKDEFKVPIQMGCFGIGVTRIIGAIAETMADSRGLRWPAAIAPFQVAVVADKALVDEGAKIYDNLAATSYCDFLGRNAFLDVVLDNRNAGIPWKLKDADLAGYPILVVVGKAFREFGQCEVQCRALDIKETKSVGELSAYVCELLQKL</sequence>
<dbReference type="InterPro" id="IPR002316">
    <property type="entry name" value="Pro-tRNA-ligase_IIa"/>
</dbReference>
<dbReference type="Gene3D" id="3.40.50.800">
    <property type="entry name" value="Anticodon-binding domain"/>
    <property type="match status" value="1"/>
</dbReference>
<dbReference type="EC" id="6.1.1.15" evidence="2"/>
<keyword evidence="5" id="KW-0067">ATP-binding</keyword>
<evidence type="ECO:0000256" key="2">
    <source>
        <dbReference type="ARBA" id="ARBA00012831"/>
    </source>
</evidence>
<evidence type="ECO:0000313" key="11">
    <source>
        <dbReference type="EMBL" id="KAL1898314.1"/>
    </source>
</evidence>
<keyword evidence="3" id="KW-0436">Ligase</keyword>
<evidence type="ECO:0000313" key="12">
    <source>
        <dbReference type="Proteomes" id="UP001583280"/>
    </source>
</evidence>
<dbReference type="Gene3D" id="3.30.930.10">
    <property type="entry name" value="Bira Bifunctional Protein, Domain 2"/>
    <property type="match status" value="2"/>
</dbReference>
<evidence type="ECO:0000259" key="10">
    <source>
        <dbReference type="PROSITE" id="PS50862"/>
    </source>
</evidence>
<dbReference type="PROSITE" id="PS50862">
    <property type="entry name" value="AA_TRNA_LIGASE_II"/>
    <property type="match status" value="1"/>
</dbReference>
<dbReference type="EMBL" id="JAWDJO010000035">
    <property type="protein sequence ID" value="KAL1898314.1"/>
    <property type="molecule type" value="Genomic_DNA"/>
</dbReference>
<dbReference type="Pfam" id="PF00587">
    <property type="entry name" value="tRNA-synt_2b"/>
    <property type="match status" value="1"/>
</dbReference>
<dbReference type="SUPFAM" id="SSF52954">
    <property type="entry name" value="Class II aaRS ABD-related"/>
    <property type="match status" value="1"/>
</dbReference>
<dbReference type="SUPFAM" id="SSF55681">
    <property type="entry name" value="Class II aaRS and biotin synthetases"/>
    <property type="match status" value="1"/>
</dbReference>
<evidence type="ECO:0000256" key="8">
    <source>
        <dbReference type="ARBA" id="ARBA00029731"/>
    </source>
</evidence>
<evidence type="ECO:0000256" key="5">
    <source>
        <dbReference type="ARBA" id="ARBA00022840"/>
    </source>
</evidence>
<dbReference type="Proteomes" id="UP001583280">
    <property type="component" value="Unassembled WGS sequence"/>
</dbReference>
<dbReference type="PANTHER" id="PTHR42753">
    <property type="entry name" value="MITOCHONDRIAL RIBOSOME PROTEIN L39/PROLYL-TRNA LIGASE FAMILY MEMBER"/>
    <property type="match status" value="1"/>
</dbReference>
<reference evidence="11 12" key="1">
    <citation type="journal article" date="2024" name="IMA Fungus">
        <title>IMA Genome - F19 : A genome assembly and annotation guide to empower mycologists, including annotated draft genome sequences of Ceratocystis pirilliformis, Diaporthe australafricana, Fusarium ophioides, Paecilomyces lecythidis, and Sporothrix stenoceras.</title>
        <authorList>
            <person name="Aylward J."/>
            <person name="Wilson A.M."/>
            <person name="Visagie C.M."/>
            <person name="Spraker J."/>
            <person name="Barnes I."/>
            <person name="Buitendag C."/>
            <person name="Ceriani C."/>
            <person name="Del Mar Angel L."/>
            <person name="du Plessis D."/>
            <person name="Fuchs T."/>
            <person name="Gasser K."/>
            <person name="Kramer D."/>
            <person name="Li W."/>
            <person name="Munsamy K."/>
            <person name="Piso A."/>
            <person name="Price J.L."/>
            <person name="Sonnekus B."/>
            <person name="Thomas C."/>
            <person name="van der Nest A."/>
            <person name="van Dijk A."/>
            <person name="van Heerden A."/>
            <person name="van Vuuren N."/>
            <person name="Yilmaz N."/>
            <person name="Duong T.A."/>
            <person name="van der Merwe N.A."/>
            <person name="Wingfield M.J."/>
            <person name="Wingfield B.D."/>
        </authorList>
    </citation>
    <scope>NUCLEOTIDE SEQUENCE [LARGE SCALE GENOMIC DNA]</scope>
    <source>
        <strain evidence="11 12">CMW 12675</strain>
    </source>
</reference>
<evidence type="ECO:0000256" key="7">
    <source>
        <dbReference type="ARBA" id="ARBA00023146"/>
    </source>
</evidence>
<gene>
    <name evidence="11" type="ORF">Cpir12675_002022</name>
</gene>
<accession>A0ABR3ZDB8</accession>
<dbReference type="InterPro" id="IPR006195">
    <property type="entry name" value="aa-tRNA-synth_II"/>
</dbReference>
<dbReference type="InterPro" id="IPR004154">
    <property type="entry name" value="Anticodon-bd"/>
</dbReference>
<dbReference type="PANTHER" id="PTHR42753:SF2">
    <property type="entry name" value="PROLINE--TRNA LIGASE"/>
    <property type="match status" value="1"/>
</dbReference>
<evidence type="ECO:0000256" key="3">
    <source>
        <dbReference type="ARBA" id="ARBA00022598"/>
    </source>
</evidence>
<comment type="similarity">
    <text evidence="1">Belongs to the class-II aminoacyl-tRNA synthetase family.</text>
</comment>
<dbReference type="InterPro" id="IPR050062">
    <property type="entry name" value="Pro-tRNA_synthetase"/>
</dbReference>
<evidence type="ECO:0000256" key="1">
    <source>
        <dbReference type="ARBA" id="ARBA00008226"/>
    </source>
</evidence>
<evidence type="ECO:0000256" key="4">
    <source>
        <dbReference type="ARBA" id="ARBA00022741"/>
    </source>
</evidence>
<keyword evidence="4" id="KW-0547">Nucleotide-binding</keyword>
<evidence type="ECO:0000256" key="6">
    <source>
        <dbReference type="ARBA" id="ARBA00022917"/>
    </source>
</evidence>
<protein>
    <recommendedName>
        <fullName evidence="2">proline--tRNA ligase</fullName>
        <ecNumber evidence="2">6.1.1.15</ecNumber>
    </recommendedName>
    <alternativeName>
        <fullName evidence="8">Prolyl-tRNA synthetase</fullName>
    </alternativeName>
</protein>
<keyword evidence="6" id="KW-0648">Protein biosynthesis</keyword>
<dbReference type="InterPro" id="IPR036621">
    <property type="entry name" value="Anticodon-bd_dom_sf"/>
</dbReference>
<name>A0ABR3ZDB8_9PEZI</name>
<keyword evidence="12" id="KW-1185">Reference proteome</keyword>
<proteinExistence type="inferred from homology"/>
<evidence type="ECO:0000256" key="9">
    <source>
        <dbReference type="ARBA" id="ARBA00047671"/>
    </source>
</evidence>
<comment type="catalytic activity">
    <reaction evidence="9">
        <text>tRNA(Pro) + L-proline + ATP = L-prolyl-tRNA(Pro) + AMP + diphosphate</text>
        <dbReference type="Rhea" id="RHEA:14305"/>
        <dbReference type="Rhea" id="RHEA-COMP:9700"/>
        <dbReference type="Rhea" id="RHEA-COMP:9702"/>
        <dbReference type="ChEBI" id="CHEBI:30616"/>
        <dbReference type="ChEBI" id="CHEBI:33019"/>
        <dbReference type="ChEBI" id="CHEBI:60039"/>
        <dbReference type="ChEBI" id="CHEBI:78442"/>
        <dbReference type="ChEBI" id="CHEBI:78532"/>
        <dbReference type="ChEBI" id="CHEBI:456215"/>
        <dbReference type="EC" id="6.1.1.15"/>
    </reaction>
</comment>
<dbReference type="Pfam" id="PF03129">
    <property type="entry name" value="HGTP_anticodon"/>
    <property type="match status" value="1"/>
</dbReference>
<dbReference type="InterPro" id="IPR002314">
    <property type="entry name" value="aa-tRNA-synt_IIb"/>
</dbReference>
<comment type="caution">
    <text evidence="11">The sequence shown here is derived from an EMBL/GenBank/DDBJ whole genome shotgun (WGS) entry which is preliminary data.</text>
</comment>